<reference evidence="1 2" key="1">
    <citation type="submission" date="2024-10" db="EMBL/GenBank/DDBJ databases">
        <title>The Natural Products Discovery Center: Release of the First 8490 Sequenced Strains for Exploring Actinobacteria Biosynthetic Diversity.</title>
        <authorList>
            <person name="Kalkreuter E."/>
            <person name="Kautsar S.A."/>
            <person name="Yang D."/>
            <person name="Bader C.D."/>
            <person name="Teijaro C.N."/>
            <person name="Fluegel L."/>
            <person name="Davis C.M."/>
            <person name="Simpson J.R."/>
            <person name="Lauterbach L."/>
            <person name="Steele A.D."/>
            <person name="Gui C."/>
            <person name="Meng S."/>
            <person name="Li G."/>
            <person name="Viehrig K."/>
            <person name="Ye F."/>
            <person name="Su P."/>
            <person name="Kiefer A.F."/>
            <person name="Nichols A."/>
            <person name="Cepeda A.J."/>
            <person name="Yan W."/>
            <person name="Fan B."/>
            <person name="Jiang Y."/>
            <person name="Adhikari A."/>
            <person name="Zheng C.-J."/>
            <person name="Schuster L."/>
            <person name="Cowan T.M."/>
            <person name="Smanski M.J."/>
            <person name="Chevrette M.G."/>
            <person name="De Carvalho L.P.S."/>
            <person name="Shen B."/>
        </authorList>
    </citation>
    <scope>NUCLEOTIDE SEQUENCE [LARGE SCALE GENOMIC DNA]</scope>
    <source>
        <strain evidence="1 2">NPDC002173</strain>
    </source>
</reference>
<dbReference type="RefSeq" id="WP_387409475.1">
    <property type="nucleotide sequence ID" value="NZ_JBIASD010000004.1"/>
</dbReference>
<protein>
    <submittedName>
        <fullName evidence="1">Uncharacterized protein</fullName>
    </submittedName>
</protein>
<organism evidence="1 2">
    <name type="scientific">Microtetraspora malaysiensis</name>
    <dbReference type="NCBI Taxonomy" id="161358"/>
    <lineage>
        <taxon>Bacteria</taxon>
        <taxon>Bacillati</taxon>
        <taxon>Actinomycetota</taxon>
        <taxon>Actinomycetes</taxon>
        <taxon>Streptosporangiales</taxon>
        <taxon>Streptosporangiaceae</taxon>
        <taxon>Microtetraspora</taxon>
    </lineage>
</organism>
<gene>
    <name evidence="1" type="ORF">ACFYXI_07775</name>
</gene>
<sequence length="299" mass="30477">MSNPYVIGSHVDCDDIGACICQAAGPGLECADNKLRVKISDAAGNTVTIGPDGGVYGAGGSGGGGVVATADTACIDMGGQGTAGSPLTAAPIINPAAGNLLACTPAGMRAALTVGACGLTGDGTDAAPLAAKVQTWPFACDVTAKAGGVYCDANGVLRSDPRPAFDYQQNQVVNDYPDKTVPAAEDTWVETRTLDVVNPDPCRPANLLVVQELDVDLVLPANAGGAYGFGTDEMVYHRNRGSTTESDFHVQVTKVGRFAGPIPPGGTTQVVLNVSMGRGVGGATYNRIQTLIRAFLFIF</sequence>
<evidence type="ECO:0000313" key="1">
    <source>
        <dbReference type="EMBL" id="MFF3665479.1"/>
    </source>
</evidence>
<dbReference type="EMBL" id="JBIASD010000004">
    <property type="protein sequence ID" value="MFF3665479.1"/>
    <property type="molecule type" value="Genomic_DNA"/>
</dbReference>
<proteinExistence type="predicted"/>
<keyword evidence="2" id="KW-1185">Reference proteome</keyword>
<accession>A0ABW6SKJ3</accession>
<name>A0ABW6SKJ3_9ACTN</name>
<dbReference type="Proteomes" id="UP001602013">
    <property type="component" value="Unassembled WGS sequence"/>
</dbReference>
<evidence type="ECO:0000313" key="2">
    <source>
        <dbReference type="Proteomes" id="UP001602013"/>
    </source>
</evidence>
<comment type="caution">
    <text evidence="1">The sequence shown here is derived from an EMBL/GenBank/DDBJ whole genome shotgun (WGS) entry which is preliminary data.</text>
</comment>